<feature type="transmembrane region" description="Helical" evidence="1">
    <location>
        <begin position="453"/>
        <end position="471"/>
    </location>
</feature>
<dbReference type="Proteomes" id="UP000193335">
    <property type="component" value="Unassembled WGS sequence"/>
</dbReference>
<protein>
    <submittedName>
        <fullName evidence="2">Uncharacterized protein</fullName>
    </submittedName>
</protein>
<feature type="transmembrane region" description="Helical" evidence="1">
    <location>
        <begin position="425"/>
        <end position="446"/>
    </location>
</feature>
<feature type="transmembrane region" description="Helical" evidence="1">
    <location>
        <begin position="477"/>
        <end position="502"/>
    </location>
</feature>
<evidence type="ECO:0000313" key="3">
    <source>
        <dbReference type="Proteomes" id="UP000193335"/>
    </source>
</evidence>
<evidence type="ECO:0000256" key="1">
    <source>
        <dbReference type="SAM" id="Phobius"/>
    </source>
</evidence>
<comment type="caution">
    <text evidence="2">The sequence shown here is derived from an EMBL/GenBank/DDBJ whole genome shotgun (WGS) entry which is preliminary data.</text>
</comment>
<feature type="transmembrane region" description="Helical" evidence="1">
    <location>
        <begin position="288"/>
        <end position="311"/>
    </location>
</feature>
<name>A0A1Y2J873_BRAJP</name>
<organism evidence="2 3">
    <name type="scientific">Bradyrhizobium japonicum</name>
    <dbReference type="NCBI Taxonomy" id="375"/>
    <lineage>
        <taxon>Bacteria</taxon>
        <taxon>Pseudomonadati</taxon>
        <taxon>Pseudomonadota</taxon>
        <taxon>Alphaproteobacteria</taxon>
        <taxon>Hyphomicrobiales</taxon>
        <taxon>Nitrobacteraceae</taxon>
        <taxon>Bradyrhizobium</taxon>
    </lineage>
</organism>
<keyword evidence="1" id="KW-0472">Membrane</keyword>
<feature type="transmembrane region" description="Helical" evidence="1">
    <location>
        <begin position="220"/>
        <end position="238"/>
    </location>
</feature>
<keyword evidence="1" id="KW-0812">Transmembrane</keyword>
<evidence type="ECO:0000313" key="2">
    <source>
        <dbReference type="EMBL" id="OSJ21492.1"/>
    </source>
</evidence>
<feature type="transmembrane region" description="Helical" evidence="1">
    <location>
        <begin position="56"/>
        <end position="79"/>
    </location>
</feature>
<feature type="transmembrane region" description="Helical" evidence="1">
    <location>
        <begin position="23"/>
        <end position="44"/>
    </location>
</feature>
<feature type="transmembrane region" description="Helical" evidence="1">
    <location>
        <begin position="539"/>
        <end position="560"/>
    </location>
</feature>
<feature type="transmembrane region" description="Helical" evidence="1">
    <location>
        <begin position="380"/>
        <end position="413"/>
    </location>
</feature>
<feature type="transmembrane region" description="Helical" evidence="1">
    <location>
        <begin position="318"/>
        <end position="337"/>
    </location>
</feature>
<feature type="transmembrane region" description="Helical" evidence="1">
    <location>
        <begin position="135"/>
        <end position="155"/>
    </location>
</feature>
<gene>
    <name evidence="2" type="ORF">BSZ19_49720</name>
</gene>
<reference evidence="2 3" key="1">
    <citation type="submission" date="2017-03" db="EMBL/GenBank/DDBJ databases">
        <title>Whole genome sequences of fourteen strains of Bradyrhizobium canariense and one strain of Bradyrhizobium japonicum isolated from Lupinus (Papilionoideae: Genisteae) species in Algeria.</title>
        <authorList>
            <person name="Crovadore J."/>
            <person name="Chekireb D."/>
            <person name="Brachmann A."/>
            <person name="Chablais R."/>
            <person name="Cochard B."/>
            <person name="Lefort F."/>
        </authorList>
    </citation>
    <scope>NUCLEOTIDE SEQUENCE [LARGE SCALE GENOMIC DNA]</scope>
    <source>
        <strain evidence="2 3">UBMA197</strain>
    </source>
</reference>
<proteinExistence type="predicted"/>
<feature type="transmembrane region" description="Helical" evidence="1">
    <location>
        <begin position="357"/>
        <end position="373"/>
    </location>
</feature>
<feature type="transmembrane region" description="Helical" evidence="1">
    <location>
        <begin position="180"/>
        <end position="200"/>
    </location>
</feature>
<sequence>MLGFLWLVVLIDASGLAPRLGNLVLFVASISILPAVCAAIQYWIGRDSRVVINRVLESINVWCTVLVLLALIIISVTTWSQGELSFWQKNALWVAQATLELHLALVVAVLGFTYARPTLLKHIETAVLRYSPSSVQTVAFAYAFAVGFIALFRIAPGNGHFNALFDIFSAPIPGGFPNPLQIAIAALFAILSIMIGASLLIAERQLDERTPGTLLRIRKLALPLTIVGTAFLCFDFSLSAEPFHYMTNVGPALHLMNGGTLMVDTFSQYGPGPVLITYLAFQLGQPSFAVANIAIQFCNILFYILLLIALWHSTPHKLAALWLGLIALTFWLSGWAYNGGWSYADGNVNGAPSVLGARYLPLMLMVVALAIGAQNSRHSVLTFLASFLAAFWSAEAVAGVLALHCGFLTLINWRDRNYRRLVVDLALACLPVAIALMAMTLGIFLTSGKLPAFAIYLGYFASYNPVALFWSKPFEGLFWGWIPFLLAVVVAAGISWLAVIGGRQKGFLYCSDHCLRRCLPAALLTALMSAYFVGRSVDFVILIAFLPLTLLVIPPFLWLANAAASRDRVAMSLLTIPLIALLWMSIFSLLILFRVGSSYSLIVHECRDHGRCTPAALGRGLSEKLRHELALEPEKGVWALNPYDRSVVVDANRLMARFADSNEVTILLGASDYGYHMLSELALMYAGKWHTWPRSFAFSDELVPRLLESILAAPINLRSGNIVILRRNEAEELGSLEAGVLKKILSNGYLCSLEGPSDEVVAYRFYRHDDPLHSSNDCTGLLYKKRSAVASPGKPDEILRDLPTLIRNIQDAAAMLPDGAIDLATLRRANVHVPKLFVRGFRMVTPPWAEASVTKFEKFITLDLFGIDPTACTVMLVEASRIPGVARIATTGASVDERSAPLTDEQAAQACLLNTGFIRLIQDTRP</sequence>
<dbReference type="EMBL" id="NAFL01000287">
    <property type="protein sequence ID" value="OSJ21492.1"/>
    <property type="molecule type" value="Genomic_DNA"/>
</dbReference>
<keyword evidence="1" id="KW-1133">Transmembrane helix</keyword>
<accession>A0A1Y2J873</accession>
<dbReference type="AlphaFoldDB" id="A0A1Y2J873"/>
<feature type="transmembrane region" description="Helical" evidence="1">
    <location>
        <begin position="572"/>
        <end position="593"/>
    </location>
</feature>
<feature type="transmembrane region" description="Helical" evidence="1">
    <location>
        <begin position="91"/>
        <end position="114"/>
    </location>
</feature>